<name>A0ACC6L194_9SPHI</name>
<accession>A0ACC6L194</accession>
<keyword evidence="2" id="KW-1185">Reference proteome</keyword>
<gene>
    <name evidence="1" type="ORF">J2X78_003843</name>
</gene>
<evidence type="ECO:0000313" key="2">
    <source>
        <dbReference type="Proteomes" id="UP001246858"/>
    </source>
</evidence>
<dbReference type="Proteomes" id="UP001246858">
    <property type="component" value="Unassembled WGS sequence"/>
</dbReference>
<dbReference type="EMBL" id="JAVDTF010000003">
    <property type="protein sequence ID" value="MDR6785269.1"/>
    <property type="molecule type" value="Genomic_DNA"/>
</dbReference>
<evidence type="ECO:0000313" key="1">
    <source>
        <dbReference type="EMBL" id="MDR6785269.1"/>
    </source>
</evidence>
<comment type="caution">
    <text evidence="1">The sequence shown here is derived from an EMBL/GenBank/DDBJ whole genome shotgun (WGS) entry which is preliminary data.</text>
</comment>
<organism evidence="1 2">
    <name type="scientific">Pedobacter africanus</name>
    <dbReference type="NCBI Taxonomy" id="151894"/>
    <lineage>
        <taxon>Bacteria</taxon>
        <taxon>Pseudomonadati</taxon>
        <taxon>Bacteroidota</taxon>
        <taxon>Sphingobacteriia</taxon>
        <taxon>Sphingobacteriales</taxon>
        <taxon>Sphingobacteriaceae</taxon>
        <taxon>Pedobacter</taxon>
    </lineage>
</organism>
<protein>
    <submittedName>
        <fullName evidence="1">Uncharacterized protein</fullName>
    </submittedName>
</protein>
<proteinExistence type="predicted"/>
<sequence length="40" mass="4585">MKTGITLDMARSLAAFLKLPARVFINERYGMEHYAPDTKQ</sequence>
<reference evidence="1" key="1">
    <citation type="submission" date="2023-07" db="EMBL/GenBank/DDBJ databases">
        <title>Sorghum-associated microbial communities from plants grown in Nebraska, USA.</title>
        <authorList>
            <person name="Schachtman D."/>
        </authorList>
    </citation>
    <scope>NUCLEOTIDE SEQUENCE</scope>
    <source>
        <strain evidence="1">2697</strain>
    </source>
</reference>